<keyword evidence="3" id="KW-1185">Reference proteome</keyword>
<feature type="region of interest" description="Disordered" evidence="1">
    <location>
        <begin position="99"/>
        <end position="140"/>
    </location>
</feature>
<dbReference type="AlphaFoldDB" id="A0A6H5I1A9"/>
<feature type="compositionally biased region" description="Polar residues" evidence="1">
    <location>
        <begin position="128"/>
        <end position="140"/>
    </location>
</feature>
<accession>A0A6H5I1A9</accession>
<dbReference type="Proteomes" id="UP000479190">
    <property type="component" value="Unassembled WGS sequence"/>
</dbReference>
<dbReference type="EMBL" id="CADCXV010000656">
    <property type="protein sequence ID" value="CAB0031803.1"/>
    <property type="molecule type" value="Genomic_DNA"/>
</dbReference>
<gene>
    <name evidence="2" type="ORF">TBRA_LOCUS3765</name>
</gene>
<name>A0A6H5I1A9_9HYME</name>
<evidence type="ECO:0000313" key="3">
    <source>
        <dbReference type="Proteomes" id="UP000479190"/>
    </source>
</evidence>
<organism evidence="2 3">
    <name type="scientific">Trichogramma brassicae</name>
    <dbReference type="NCBI Taxonomy" id="86971"/>
    <lineage>
        <taxon>Eukaryota</taxon>
        <taxon>Metazoa</taxon>
        <taxon>Ecdysozoa</taxon>
        <taxon>Arthropoda</taxon>
        <taxon>Hexapoda</taxon>
        <taxon>Insecta</taxon>
        <taxon>Pterygota</taxon>
        <taxon>Neoptera</taxon>
        <taxon>Endopterygota</taxon>
        <taxon>Hymenoptera</taxon>
        <taxon>Apocrita</taxon>
        <taxon>Proctotrupomorpha</taxon>
        <taxon>Chalcidoidea</taxon>
        <taxon>Trichogrammatidae</taxon>
        <taxon>Trichogramma</taxon>
    </lineage>
</organism>
<proteinExistence type="predicted"/>
<protein>
    <submittedName>
        <fullName evidence="2">Uncharacterized protein</fullName>
    </submittedName>
</protein>
<evidence type="ECO:0000256" key="1">
    <source>
        <dbReference type="SAM" id="MobiDB-lite"/>
    </source>
</evidence>
<reference evidence="2 3" key="1">
    <citation type="submission" date="2020-02" db="EMBL/GenBank/DDBJ databases">
        <authorList>
            <person name="Ferguson B K."/>
        </authorList>
    </citation>
    <scope>NUCLEOTIDE SEQUENCE [LARGE SCALE GENOMIC DNA]</scope>
</reference>
<feature type="compositionally biased region" description="Low complexity" evidence="1">
    <location>
        <begin position="104"/>
        <end position="119"/>
    </location>
</feature>
<sequence length="511" mass="58328">MPSTSRRRRHDQQDEATMTTFEINAKRARILEWNQEVLAAARQISMDEVKQPRLAALAELPSMVEQQREATLMPWRIPESPPSTITISDDYSTRVFKVKEEPSSEPSSVSAAVDAVNAPRPRRVEQPRPSSSPGESDNQSNTAAYFYRAYTYGPQKKKGEYSSFAHTRIVGGAASQDSVYKLINALRGRMYSRNTDALFQRVDSFARAHQTRRQRENSYARERKADRPTRKRDEIIFLRAGKLCLFSRLCAIYGSRRRRRRCLYLSMRTYARQNDSGLDARRRRVARQFSKAAPKRKMRKINGMPRRMARAKLMSVYKAWVLKTDFRCCSPRVARDFYTSELWTLNGACRYASGALTRYSVALIHGTRCASGLGRAARRVFLSARVKRGARARSFTDTNTLIVGFILRSLGGYRAGRDFVVVQHAHDTPPSGGAKKQRAITSRGAAARRHTLESDFAATQRLDDDDDERRIALCIDRSNMFCHLSFSVSRVRRAPAKIDNTTILRIHLIRI</sequence>
<evidence type="ECO:0000313" key="2">
    <source>
        <dbReference type="EMBL" id="CAB0031803.1"/>
    </source>
</evidence>